<proteinExistence type="inferred from homology"/>
<evidence type="ECO:0000259" key="5">
    <source>
        <dbReference type="Pfam" id="PF00195"/>
    </source>
</evidence>
<evidence type="ECO:0000256" key="2">
    <source>
        <dbReference type="ARBA" id="ARBA00022679"/>
    </source>
</evidence>
<dbReference type="Pfam" id="PF02797">
    <property type="entry name" value="Chal_sti_synt_C"/>
    <property type="match status" value="1"/>
</dbReference>
<name>A0A1T4YLC8_9BACL</name>
<dbReference type="CDD" id="cd00831">
    <property type="entry name" value="CHS_like"/>
    <property type="match status" value="1"/>
</dbReference>
<keyword evidence="2" id="KW-0808">Transferase</keyword>
<dbReference type="EMBL" id="FUYJ01000006">
    <property type="protein sequence ID" value="SKB02634.1"/>
    <property type="molecule type" value="Genomic_DNA"/>
</dbReference>
<keyword evidence="3" id="KW-0012">Acyltransferase</keyword>
<evidence type="ECO:0000256" key="1">
    <source>
        <dbReference type="ARBA" id="ARBA00005531"/>
    </source>
</evidence>
<dbReference type="SUPFAM" id="SSF53901">
    <property type="entry name" value="Thiolase-like"/>
    <property type="match status" value="2"/>
</dbReference>
<dbReference type="PANTHER" id="PTHR11877">
    <property type="entry name" value="HYDROXYMETHYLGLUTARYL-COA SYNTHASE"/>
    <property type="match status" value="1"/>
</dbReference>
<accession>A0A1T4YLC8</accession>
<evidence type="ECO:0000259" key="6">
    <source>
        <dbReference type="Pfam" id="PF02797"/>
    </source>
</evidence>
<reference evidence="8" key="1">
    <citation type="submission" date="2017-02" db="EMBL/GenBank/DDBJ databases">
        <authorList>
            <person name="Varghese N."/>
            <person name="Submissions S."/>
        </authorList>
    </citation>
    <scope>NUCLEOTIDE SEQUENCE [LARGE SCALE GENOMIC DNA]</scope>
    <source>
        <strain evidence="8">DSM 23966</strain>
    </source>
</reference>
<dbReference type="Pfam" id="PF00195">
    <property type="entry name" value="Chal_sti_synt_N"/>
    <property type="match status" value="1"/>
</dbReference>
<evidence type="ECO:0000313" key="7">
    <source>
        <dbReference type="EMBL" id="SKB02634.1"/>
    </source>
</evidence>
<dbReference type="AlphaFoldDB" id="A0A1T4YLC8"/>
<dbReference type="PANTHER" id="PTHR11877:SF99">
    <property type="entry name" value="1,3,6,8-TETRAHYDROXYNAPHTHALENE SYNTHASE"/>
    <property type="match status" value="1"/>
</dbReference>
<evidence type="ECO:0000313" key="8">
    <source>
        <dbReference type="Proteomes" id="UP000190042"/>
    </source>
</evidence>
<protein>
    <submittedName>
        <fullName evidence="7">15-methylpalmitoyl-4-hydroxy-2-pyrone synthase</fullName>
    </submittedName>
</protein>
<dbReference type="Proteomes" id="UP000190042">
    <property type="component" value="Unassembled WGS sequence"/>
</dbReference>
<dbReference type="InterPro" id="IPR011141">
    <property type="entry name" value="Polyketide_synthase_type-III"/>
</dbReference>
<dbReference type="Gene3D" id="3.40.47.10">
    <property type="match status" value="2"/>
</dbReference>
<evidence type="ECO:0000256" key="3">
    <source>
        <dbReference type="ARBA" id="ARBA00023315"/>
    </source>
</evidence>
<dbReference type="GO" id="GO:0016747">
    <property type="term" value="F:acyltransferase activity, transferring groups other than amino-acyl groups"/>
    <property type="evidence" value="ECO:0007669"/>
    <property type="project" value="InterPro"/>
</dbReference>
<dbReference type="GO" id="GO:0030639">
    <property type="term" value="P:polyketide biosynthetic process"/>
    <property type="evidence" value="ECO:0007669"/>
    <property type="project" value="TreeGrafter"/>
</dbReference>
<comment type="similarity">
    <text evidence="1">Belongs to the thiolase-like superfamily. Chalcone/stilbene synthases family.</text>
</comment>
<feature type="active site" description="Acyl-thioester intermediate" evidence="4">
    <location>
        <position position="144"/>
    </location>
</feature>
<gene>
    <name evidence="7" type="ORF">SAMN04244570_3023</name>
</gene>
<dbReference type="InterPro" id="IPR016039">
    <property type="entry name" value="Thiolase-like"/>
</dbReference>
<feature type="domain" description="Chalcone/stilbene synthase N-terminal" evidence="5">
    <location>
        <begin position="66"/>
        <end position="204"/>
    </location>
</feature>
<evidence type="ECO:0000256" key="4">
    <source>
        <dbReference type="PIRSR" id="PIRSR000451-1"/>
    </source>
</evidence>
<organism evidence="7 8">
    <name type="scientific">Sporosarcina newyorkensis</name>
    <dbReference type="NCBI Taxonomy" id="759851"/>
    <lineage>
        <taxon>Bacteria</taxon>
        <taxon>Bacillati</taxon>
        <taxon>Bacillota</taxon>
        <taxon>Bacilli</taxon>
        <taxon>Bacillales</taxon>
        <taxon>Caryophanaceae</taxon>
        <taxon>Sporosarcina</taxon>
    </lineage>
</organism>
<dbReference type="InterPro" id="IPR001099">
    <property type="entry name" value="Chalcone/stilbene_synt_N"/>
</dbReference>
<sequence length="359" mass="39689">MPTIHSVSTVYPPVEIKQEEAMSFARSLFSDSFKNIDRLLQVFQNGEINTRQVCMPIEWYAEPHDFETRNNVYIKHAVELGKTAVEQCLNNTATLARPVNFAEIDAIFFISSSGLATPSIDARLINQLPFRHDIKRIPIWGLGCAGGASGMSRAFDYCKAYPESNVLVLAIELCSLTFQRDDVSKSNLVGVSLFSDGVACALVSGEQSTVKSIRPMPSIRATSSRFMPDSEDVMGWDIKNDGLHVVFSKSIPTIIKSWLGPVVHQFVEEQELSMSDINHFVAHPGGKKVLDAYQAALHLDTNETATSKKVLQHHGNMSSPTVLYVLKEFIEQQPAVGERGLMAALGPGFCGELLLLEWQ</sequence>
<feature type="domain" description="Chalcone/stilbene synthase C-terminal" evidence="6">
    <location>
        <begin position="220"/>
        <end position="356"/>
    </location>
</feature>
<dbReference type="PIRSF" id="PIRSF000451">
    <property type="entry name" value="PKS_III"/>
    <property type="match status" value="1"/>
</dbReference>
<dbReference type="RefSeq" id="WP_078818205.1">
    <property type="nucleotide sequence ID" value="NZ_FUYJ01000006.1"/>
</dbReference>
<dbReference type="InterPro" id="IPR012328">
    <property type="entry name" value="Chalcone/stilbene_synt_C"/>
</dbReference>
<keyword evidence="8" id="KW-1185">Reference proteome</keyword>